<feature type="compositionally biased region" description="Low complexity" evidence="1">
    <location>
        <begin position="229"/>
        <end position="255"/>
    </location>
</feature>
<comment type="caution">
    <text evidence="2">The sequence shown here is derived from an EMBL/GenBank/DDBJ whole genome shotgun (WGS) entry which is preliminary data.</text>
</comment>
<evidence type="ECO:0000256" key="1">
    <source>
        <dbReference type="SAM" id="MobiDB-lite"/>
    </source>
</evidence>
<organism evidence="2 3">
    <name type="scientific">Dentipellis fragilis</name>
    <dbReference type="NCBI Taxonomy" id="205917"/>
    <lineage>
        <taxon>Eukaryota</taxon>
        <taxon>Fungi</taxon>
        <taxon>Dikarya</taxon>
        <taxon>Basidiomycota</taxon>
        <taxon>Agaricomycotina</taxon>
        <taxon>Agaricomycetes</taxon>
        <taxon>Russulales</taxon>
        <taxon>Hericiaceae</taxon>
        <taxon>Dentipellis</taxon>
    </lineage>
</organism>
<feature type="region of interest" description="Disordered" evidence="1">
    <location>
        <begin position="229"/>
        <end position="256"/>
    </location>
</feature>
<dbReference type="AlphaFoldDB" id="A0A4Y9YCY0"/>
<dbReference type="OrthoDB" id="3215534at2759"/>
<protein>
    <submittedName>
        <fullName evidence="2">Uncharacterized protein</fullName>
    </submittedName>
</protein>
<evidence type="ECO:0000313" key="2">
    <source>
        <dbReference type="EMBL" id="TFY60394.1"/>
    </source>
</evidence>
<feature type="compositionally biased region" description="Polar residues" evidence="1">
    <location>
        <begin position="82"/>
        <end position="91"/>
    </location>
</feature>
<gene>
    <name evidence="2" type="ORF">EVG20_g7433</name>
</gene>
<proteinExistence type="predicted"/>
<feature type="compositionally biased region" description="Basic and acidic residues" evidence="1">
    <location>
        <begin position="461"/>
        <end position="491"/>
    </location>
</feature>
<feature type="compositionally biased region" description="Basic and acidic residues" evidence="1">
    <location>
        <begin position="10"/>
        <end position="22"/>
    </location>
</feature>
<feature type="region of interest" description="Disordered" evidence="1">
    <location>
        <begin position="1"/>
        <end position="213"/>
    </location>
</feature>
<feature type="compositionally biased region" description="Low complexity" evidence="1">
    <location>
        <begin position="498"/>
        <end position="520"/>
    </location>
</feature>
<dbReference type="STRING" id="205917.A0A4Y9YCY0"/>
<name>A0A4Y9YCY0_9AGAM</name>
<feature type="compositionally biased region" description="Low complexity" evidence="1">
    <location>
        <begin position="402"/>
        <end position="416"/>
    </location>
</feature>
<feature type="region of interest" description="Disordered" evidence="1">
    <location>
        <begin position="383"/>
        <end position="527"/>
    </location>
</feature>
<keyword evidence="3" id="KW-1185">Reference proteome</keyword>
<accession>A0A4Y9YCY0</accession>
<evidence type="ECO:0000313" key="3">
    <source>
        <dbReference type="Proteomes" id="UP000298327"/>
    </source>
</evidence>
<dbReference type="EMBL" id="SEOQ01000565">
    <property type="protein sequence ID" value="TFY60394.1"/>
    <property type="molecule type" value="Genomic_DNA"/>
</dbReference>
<sequence length="679" mass="73513">MALDGGSSDYESRPEVGRKRDDDSDAESNENLATGGDMTYAGPRRIPSPTGSEYDPPLESINPASTSGTPDPNAIATPNEAAHSTATSTSFIRKPLGFASLGPQPDQTPGKGLFRVQGYVNDHPPGGTTAQGLRGSGPYSSLFRAGEPTQEKSSIMLPELSNMEPVQRAPSRAQSQYAPTPVPMPDCNDDHFGTLPPFSPSLPQIHPEESSMQNEHMYAQTRVDMPETTAATPAHSHSTPARVSSPASSSRSVARGSKQRLLTLLIEDKRTGVDELAEIKVPLKADGPDGGWWADARDISRSLQSGPSRIDGPAKVFTMRGKYRQAFLRVSETNEDTTQSANLKVEKDKTLKIFVDSLHPPMRLQQPSGGPGESVLQPTFMAEPASLPSPISTAAPQPPSPFSAASPGMSSSPGPATKRKRMSSVAASAYTHQQPPPFLPADSTSLMPQPSPPKKPKRAKPPRDISSSERHAERERAPSRAEGRQGHRHENPFAYGQAPTPAAAPTPSSSTHTSAAAPTPSRRENPKRALRCIAAHLRSTISQDADSWRAFVDFLQARAASPAQLVAQYWFVQGQMEKYVHSWSPMDLKYGAHTQIELEHVAAALDIKAEWYEECRETLALLLRYGPKGSVYQDERVVAAAADTALRVLPERRPTELLELLRRVHEQWSASMEGHRATG</sequence>
<dbReference type="Proteomes" id="UP000298327">
    <property type="component" value="Unassembled WGS sequence"/>
</dbReference>
<reference evidence="2 3" key="1">
    <citation type="submission" date="2019-02" db="EMBL/GenBank/DDBJ databases">
        <title>Genome sequencing of the rare red list fungi Dentipellis fragilis.</title>
        <authorList>
            <person name="Buettner E."/>
            <person name="Kellner H."/>
        </authorList>
    </citation>
    <scope>NUCLEOTIDE SEQUENCE [LARGE SCALE GENOMIC DNA]</scope>
    <source>
        <strain evidence="2 3">DSM 105465</strain>
    </source>
</reference>